<sequence length="258" mass="29274">MTKALAFFDLDNTLLNAETKLDDEVVAALDQLRANDVEPVISSGRNIFEITEIMRKSKIDTVVSANGSYVINHGKPIYKAEFTDEQIERFSDYAGKHNNAFIELNDQTSRMNEFSEIAENAFNNVNSPVPLIDYNFYKTNPIYMMIVLTKQREDDERYKKDFSEDFTFYRNTPFSMDIVTKGGSKWVGISKLLELREYAGASTYAFGDGNNDIPMLEYADHAVAMGNALPHVKPYAEFVTTNNTDHGIVNGLKHFDLI</sequence>
<dbReference type="Proteomes" id="UP000028700">
    <property type="component" value="Unassembled WGS sequence"/>
</dbReference>
<dbReference type="NCBIfam" id="TIGR01484">
    <property type="entry name" value="HAD-SF-IIB"/>
    <property type="match status" value="1"/>
</dbReference>
<evidence type="ECO:0000313" key="2">
    <source>
        <dbReference type="Proteomes" id="UP000028700"/>
    </source>
</evidence>
<reference evidence="1" key="1">
    <citation type="journal article" date="2014" name="Genome Announc.">
        <title>Draft Genome Sequence of Lactobacillus oryzae Strain SG293T.</title>
        <authorList>
            <person name="Tanizawa Y."/>
            <person name="Fujisawa T."/>
            <person name="Mochizuki T."/>
            <person name="Kaminuma E."/>
            <person name="Nakamura Y."/>
            <person name="Tohno M."/>
        </authorList>
    </citation>
    <scope>NUCLEOTIDE SEQUENCE [LARGE SCALE GENOMIC DNA]</scope>
    <source>
        <strain evidence="1">SG293</strain>
    </source>
</reference>
<dbReference type="eggNOG" id="COG0561">
    <property type="taxonomic scope" value="Bacteria"/>
</dbReference>
<dbReference type="STRING" id="1291743.LOSG293_460080"/>
<dbReference type="OrthoDB" id="9810101at2"/>
<dbReference type="RefSeq" id="WP_034529575.1">
    <property type="nucleotide sequence ID" value="NZ_BBJM01000046.1"/>
</dbReference>
<dbReference type="NCBIfam" id="TIGR00099">
    <property type="entry name" value="Cof-subfamily"/>
    <property type="match status" value="1"/>
</dbReference>
<organism evidence="1 2">
    <name type="scientific">Secundilactobacillus oryzae JCM 18671</name>
    <dbReference type="NCBI Taxonomy" id="1291743"/>
    <lineage>
        <taxon>Bacteria</taxon>
        <taxon>Bacillati</taxon>
        <taxon>Bacillota</taxon>
        <taxon>Bacilli</taxon>
        <taxon>Lactobacillales</taxon>
        <taxon>Lactobacillaceae</taxon>
        <taxon>Secundilactobacillus</taxon>
    </lineage>
</organism>
<dbReference type="SUPFAM" id="SSF56784">
    <property type="entry name" value="HAD-like"/>
    <property type="match status" value="1"/>
</dbReference>
<protein>
    <submittedName>
        <fullName evidence="1">Haloacid dehalogenase</fullName>
    </submittedName>
</protein>
<dbReference type="AlphaFoldDB" id="A0A081BKV2"/>
<dbReference type="GO" id="GO:0016791">
    <property type="term" value="F:phosphatase activity"/>
    <property type="evidence" value="ECO:0007669"/>
    <property type="project" value="TreeGrafter"/>
</dbReference>
<dbReference type="Pfam" id="PF08282">
    <property type="entry name" value="Hydrolase_3"/>
    <property type="match status" value="1"/>
</dbReference>
<dbReference type="PANTHER" id="PTHR10000:SF25">
    <property type="entry name" value="PHOSPHATASE YKRA-RELATED"/>
    <property type="match status" value="1"/>
</dbReference>
<dbReference type="InterPro" id="IPR006379">
    <property type="entry name" value="HAD-SF_hydro_IIB"/>
</dbReference>
<dbReference type="SFLD" id="SFLDG01140">
    <property type="entry name" value="C2.B:_Phosphomannomutase_and_P"/>
    <property type="match status" value="1"/>
</dbReference>
<dbReference type="InterPro" id="IPR000150">
    <property type="entry name" value="Cof"/>
</dbReference>
<dbReference type="Gene3D" id="3.40.50.1000">
    <property type="entry name" value="HAD superfamily/HAD-like"/>
    <property type="match status" value="1"/>
</dbReference>
<name>A0A081BKV2_9LACO</name>
<dbReference type="SFLD" id="SFLDS00003">
    <property type="entry name" value="Haloacid_Dehalogenase"/>
    <property type="match status" value="1"/>
</dbReference>
<accession>A0A081BKV2</accession>
<keyword evidence="2" id="KW-1185">Reference proteome</keyword>
<comment type="caution">
    <text evidence="1">The sequence shown here is derived from an EMBL/GenBank/DDBJ whole genome shotgun (WGS) entry which is preliminary data.</text>
</comment>
<dbReference type="InterPro" id="IPR023214">
    <property type="entry name" value="HAD_sf"/>
</dbReference>
<dbReference type="InterPro" id="IPR036412">
    <property type="entry name" value="HAD-like_sf"/>
</dbReference>
<dbReference type="EMBL" id="BBJM01000046">
    <property type="protein sequence ID" value="GAK48670.1"/>
    <property type="molecule type" value="Genomic_DNA"/>
</dbReference>
<dbReference type="GO" id="GO:0000287">
    <property type="term" value="F:magnesium ion binding"/>
    <property type="evidence" value="ECO:0007669"/>
    <property type="project" value="TreeGrafter"/>
</dbReference>
<dbReference type="Gene3D" id="3.30.1240.10">
    <property type="match status" value="1"/>
</dbReference>
<gene>
    <name evidence="1" type="ORF">LOSG293_460080</name>
</gene>
<dbReference type="PANTHER" id="PTHR10000">
    <property type="entry name" value="PHOSPHOSERINE PHOSPHATASE"/>
    <property type="match status" value="1"/>
</dbReference>
<dbReference type="GO" id="GO:0005829">
    <property type="term" value="C:cytosol"/>
    <property type="evidence" value="ECO:0007669"/>
    <property type="project" value="TreeGrafter"/>
</dbReference>
<evidence type="ECO:0000313" key="1">
    <source>
        <dbReference type="EMBL" id="GAK48670.1"/>
    </source>
</evidence>
<proteinExistence type="predicted"/>